<accession>A0A1H3G320</accession>
<feature type="transmembrane region" description="Helical" evidence="1">
    <location>
        <begin position="93"/>
        <end position="109"/>
    </location>
</feature>
<dbReference type="PANTHER" id="PTHR22911">
    <property type="entry name" value="ACYL-MALONYL CONDENSING ENZYME-RELATED"/>
    <property type="match status" value="1"/>
</dbReference>
<dbReference type="Pfam" id="PF00892">
    <property type="entry name" value="EamA"/>
    <property type="match status" value="1"/>
</dbReference>
<gene>
    <name evidence="3" type="ORF">SAMN05444358_1256</name>
</gene>
<evidence type="ECO:0000313" key="4">
    <source>
        <dbReference type="Proteomes" id="UP000183400"/>
    </source>
</evidence>
<feature type="transmembrane region" description="Helical" evidence="1">
    <location>
        <begin position="62"/>
        <end position="81"/>
    </location>
</feature>
<dbReference type="AlphaFoldDB" id="A0A1H3G320"/>
<dbReference type="Gene3D" id="1.10.3730.20">
    <property type="match status" value="1"/>
</dbReference>
<name>A0A1H3G320_9RHOB</name>
<evidence type="ECO:0000259" key="2">
    <source>
        <dbReference type="Pfam" id="PF00892"/>
    </source>
</evidence>
<sequence>MRVQDLVWFLVLGFVGISLNYLFFFRSLELTTVSTAVTLVYTYSIMVTVCAAILLREQLTRTAILCAGLATVGCFLIAQVYDPDAFQLNRAGLLFGMGAAVTKTVYTLITKHLLGLCRKLWSTCCTFARFDPTGGWSAAMFGNVR</sequence>
<keyword evidence="1" id="KW-0812">Transmembrane</keyword>
<dbReference type="InterPro" id="IPR000620">
    <property type="entry name" value="EamA_dom"/>
</dbReference>
<dbReference type="EMBL" id="FNNP01000025">
    <property type="protein sequence ID" value="SDX97651.1"/>
    <property type="molecule type" value="Genomic_DNA"/>
</dbReference>
<dbReference type="SUPFAM" id="SSF103481">
    <property type="entry name" value="Multidrug resistance efflux transporter EmrE"/>
    <property type="match status" value="1"/>
</dbReference>
<dbReference type="GO" id="GO:0016020">
    <property type="term" value="C:membrane"/>
    <property type="evidence" value="ECO:0007669"/>
    <property type="project" value="InterPro"/>
</dbReference>
<organism evidence="3 4">
    <name type="scientific">Ruegeria halocynthiae</name>
    <dbReference type="NCBI Taxonomy" id="985054"/>
    <lineage>
        <taxon>Bacteria</taxon>
        <taxon>Pseudomonadati</taxon>
        <taxon>Pseudomonadota</taxon>
        <taxon>Alphaproteobacteria</taxon>
        <taxon>Rhodobacterales</taxon>
        <taxon>Roseobacteraceae</taxon>
        <taxon>Ruegeria</taxon>
    </lineage>
</organism>
<evidence type="ECO:0000256" key="1">
    <source>
        <dbReference type="SAM" id="Phobius"/>
    </source>
</evidence>
<protein>
    <submittedName>
        <fullName evidence="3">Drug/metabolite transporter, DME family</fullName>
    </submittedName>
</protein>
<dbReference type="InterPro" id="IPR037185">
    <property type="entry name" value="EmrE-like"/>
</dbReference>
<proteinExistence type="predicted"/>
<reference evidence="4" key="1">
    <citation type="submission" date="2016-10" db="EMBL/GenBank/DDBJ databases">
        <authorList>
            <person name="Varghese N."/>
            <person name="Submissions S."/>
        </authorList>
    </citation>
    <scope>NUCLEOTIDE SEQUENCE [LARGE SCALE GENOMIC DNA]</scope>
    <source>
        <strain evidence="4">DSM 27839</strain>
    </source>
</reference>
<feature type="domain" description="EamA" evidence="2">
    <location>
        <begin position="5"/>
        <end position="78"/>
    </location>
</feature>
<dbReference type="STRING" id="985054.SAMN05444358_1256"/>
<dbReference type="Proteomes" id="UP000183400">
    <property type="component" value="Unassembled WGS sequence"/>
</dbReference>
<keyword evidence="1" id="KW-0472">Membrane</keyword>
<feature type="transmembrane region" description="Helical" evidence="1">
    <location>
        <begin position="7"/>
        <end position="24"/>
    </location>
</feature>
<keyword evidence="4" id="KW-1185">Reference proteome</keyword>
<feature type="transmembrane region" description="Helical" evidence="1">
    <location>
        <begin position="36"/>
        <end position="55"/>
    </location>
</feature>
<keyword evidence="1" id="KW-1133">Transmembrane helix</keyword>
<evidence type="ECO:0000313" key="3">
    <source>
        <dbReference type="EMBL" id="SDX97651.1"/>
    </source>
</evidence>